<evidence type="ECO:0000256" key="2">
    <source>
        <dbReference type="ARBA" id="ARBA00004777"/>
    </source>
</evidence>
<dbReference type="GO" id="GO:0004489">
    <property type="term" value="F:methylenetetrahydrofolate reductase [NAD(P)H] activity"/>
    <property type="evidence" value="ECO:0007669"/>
    <property type="project" value="InterPro"/>
</dbReference>
<dbReference type="InterPro" id="IPR003171">
    <property type="entry name" value="Mehydrof_redctse-like"/>
</dbReference>
<evidence type="ECO:0000256" key="6">
    <source>
        <dbReference type="ARBA" id="ARBA00023002"/>
    </source>
</evidence>
<dbReference type="GO" id="GO:0005829">
    <property type="term" value="C:cytosol"/>
    <property type="evidence" value="ECO:0007669"/>
    <property type="project" value="TreeGrafter"/>
</dbReference>
<dbReference type="PANTHER" id="PTHR45754">
    <property type="entry name" value="METHYLENETETRAHYDROFOLATE REDUCTASE"/>
    <property type="match status" value="1"/>
</dbReference>
<evidence type="ECO:0000256" key="5">
    <source>
        <dbReference type="ARBA" id="ARBA00022827"/>
    </source>
</evidence>
<feature type="region of interest" description="Disordered" evidence="7">
    <location>
        <begin position="323"/>
        <end position="342"/>
    </location>
</feature>
<keyword evidence="5" id="KW-0274">FAD</keyword>
<reference evidence="8" key="1">
    <citation type="submission" date="2020-05" db="EMBL/GenBank/DDBJ databases">
        <authorList>
            <person name="Chiriac C."/>
            <person name="Salcher M."/>
            <person name="Ghai R."/>
            <person name="Kavagutti S V."/>
        </authorList>
    </citation>
    <scope>NUCLEOTIDE SEQUENCE</scope>
</reference>
<evidence type="ECO:0000256" key="1">
    <source>
        <dbReference type="ARBA" id="ARBA00001974"/>
    </source>
</evidence>
<proteinExistence type="inferred from homology"/>
<dbReference type="SUPFAM" id="SSF51730">
    <property type="entry name" value="FAD-linked oxidoreductase"/>
    <property type="match status" value="1"/>
</dbReference>
<evidence type="ECO:0000313" key="8">
    <source>
        <dbReference type="EMBL" id="CAB4735990.1"/>
    </source>
</evidence>
<dbReference type="InterPro" id="IPR029041">
    <property type="entry name" value="FAD-linked_oxidoreductase-like"/>
</dbReference>
<dbReference type="UniPathway" id="UPA00193"/>
<keyword evidence="6" id="KW-0560">Oxidoreductase</keyword>
<dbReference type="Pfam" id="PF02219">
    <property type="entry name" value="MTHFR"/>
    <property type="match status" value="1"/>
</dbReference>
<dbReference type="AlphaFoldDB" id="A0A6J6SMK5"/>
<dbReference type="Gene3D" id="3.20.20.220">
    <property type="match status" value="1"/>
</dbReference>
<evidence type="ECO:0000256" key="7">
    <source>
        <dbReference type="SAM" id="MobiDB-lite"/>
    </source>
</evidence>
<gene>
    <name evidence="8" type="ORF">UFOPK2786_00494</name>
</gene>
<feature type="compositionally biased region" description="Basic and acidic residues" evidence="7">
    <location>
        <begin position="332"/>
        <end position="342"/>
    </location>
</feature>
<dbReference type="GO" id="GO:0009086">
    <property type="term" value="P:methionine biosynthetic process"/>
    <property type="evidence" value="ECO:0007669"/>
    <property type="project" value="TreeGrafter"/>
</dbReference>
<dbReference type="GO" id="GO:0035999">
    <property type="term" value="P:tetrahydrofolate interconversion"/>
    <property type="evidence" value="ECO:0007669"/>
    <property type="project" value="UniProtKB-UniPathway"/>
</dbReference>
<organism evidence="8">
    <name type="scientific">freshwater metagenome</name>
    <dbReference type="NCBI Taxonomy" id="449393"/>
    <lineage>
        <taxon>unclassified sequences</taxon>
        <taxon>metagenomes</taxon>
        <taxon>ecological metagenomes</taxon>
    </lineage>
</organism>
<comment type="cofactor">
    <cofactor evidence="1">
        <name>FAD</name>
        <dbReference type="ChEBI" id="CHEBI:57692"/>
    </cofactor>
</comment>
<name>A0A6J6SMK5_9ZZZZ</name>
<evidence type="ECO:0000256" key="3">
    <source>
        <dbReference type="ARBA" id="ARBA00006743"/>
    </source>
</evidence>
<dbReference type="GO" id="GO:0071949">
    <property type="term" value="F:FAD binding"/>
    <property type="evidence" value="ECO:0007669"/>
    <property type="project" value="TreeGrafter"/>
</dbReference>
<comment type="pathway">
    <text evidence="2">One-carbon metabolism; tetrahydrofolate interconversion.</text>
</comment>
<comment type="similarity">
    <text evidence="3">Belongs to the methylenetetrahydrofolate reductase family.</text>
</comment>
<sequence length="342" mass="36058">MDRGAGSVASAHHQFAALASSHHRLAALASSRHRPIVTAECPSADGGTIDDLAARLATIAPFVDAVNVTDNPAAHAHASNVSMAIALAGLGIEPIMQIVCRDKNRLAIQADIAGAAMFGIVNFSALTGDDVTAGDEPEARRVFDLDGPQLVSVLAGMKAGTYLSGRKFTPTGDFFIGAVENPGAPPLDYRADRALLKVNAGAQMLQLQISYRPDQLEAFMSACVANGVAQRAIVLPSVCLTKGARALSFMNDKVPGISVPAETIDRVANADDQAEEAYHLVRDLTAHALQLPGVAGIHITDFRHDGSVQRLTEELRIGPRFDSAIAETGTNPEHEERHAHSS</sequence>
<accession>A0A6J6SMK5</accession>
<keyword evidence="4" id="KW-0285">Flavoprotein</keyword>
<protein>
    <submittedName>
        <fullName evidence="8">Unannotated protein</fullName>
    </submittedName>
</protein>
<dbReference type="PANTHER" id="PTHR45754:SF3">
    <property type="entry name" value="METHYLENETETRAHYDROFOLATE REDUCTASE (NADPH)"/>
    <property type="match status" value="1"/>
</dbReference>
<dbReference type="EMBL" id="CAEZYW010000053">
    <property type="protein sequence ID" value="CAB4735990.1"/>
    <property type="molecule type" value="Genomic_DNA"/>
</dbReference>
<evidence type="ECO:0000256" key="4">
    <source>
        <dbReference type="ARBA" id="ARBA00022630"/>
    </source>
</evidence>